<reference evidence="2" key="1">
    <citation type="journal article" date="2022" name="Front Environ Sci">
        <title>Complete genome sequence analysis of a novel alkane-degrading bacterial strain, Acinetobacter vivianii KJ-1, and its diesel degradation ability.</title>
        <authorList>
            <person name="Zhang Y."/>
            <person name="Song F."/>
            <person name="Wang J."/>
            <person name="Zhao Q."/>
            <person name="Zheng L."/>
            <person name="Wang Z."/>
            <person name="Zhang X."/>
            <person name="Gao Y."/>
            <person name="Chen G."/>
            <person name="Huang Y."/>
        </authorList>
    </citation>
    <scope>NUCLEOTIDE SEQUENCE</scope>
    <source>
        <strain evidence="2">KJ-1</strain>
    </source>
</reference>
<dbReference type="InterPro" id="IPR007374">
    <property type="entry name" value="ASCH_domain"/>
</dbReference>
<dbReference type="Gene3D" id="2.30.130.30">
    <property type="entry name" value="Hypothetical protein"/>
    <property type="match status" value="1"/>
</dbReference>
<dbReference type="Pfam" id="PF04266">
    <property type="entry name" value="ASCH"/>
    <property type="match status" value="1"/>
</dbReference>
<feature type="domain" description="ASCH" evidence="1">
    <location>
        <begin position="10"/>
        <end position="87"/>
    </location>
</feature>
<dbReference type="InterPro" id="IPR015947">
    <property type="entry name" value="PUA-like_sf"/>
</dbReference>
<protein>
    <submittedName>
        <fullName evidence="2">ASCH domain-containing protein</fullName>
    </submittedName>
</protein>
<dbReference type="AlphaFoldDB" id="A0AAJ6NI17"/>
<proteinExistence type="predicted"/>
<name>A0AAJ6NI17_9GAMM</name>
<evidence type="ECO:0000259" key="1">
    <source>
        <dbReference type="Pfam" id="PF04266"/>
    </source>
</evidence>
<dbReference type="RefSeq" id="WP_272654942.1">
    <property type="nucleotide sequence ID" value="NZ_CP085083.1"/>
</dbReference>
<dbReference type="SUPFAM" id="SSF88697">
    <property type="entry name" value="PUA domain-like"/>
    <property type="match status" value="1"/>
</dbReference>
<organism evidence="2 3">
    <name type="scientific">Acinetobacter vivianii</name>
    <dbReference type="NCBI Taxonomy" id="1776742"/>
    <lineage>
        <taxon>Bacteria</taxon>
        <taxon>Pseudomonadati</taxon>
        <taxon>Pseudomonadota</taxon>
        <taxon>Gammaproteobacteria</taxon>
        <taxon>Moraxellales</taxon>
        <taxon>Moraxellaceae</taxon>
        <taxon>Acinetobacter</taxon>
    </lineage>
</organism>
<dbReference type="KEGG" id="aviv:LF296_16145"/>
<sequence length="125" mass="14233">MLKQYTALSVIAPSAERIVQGQKTLEIRSWQPQTIPLKNLVIVENQHFLRNEGELEIGRALVLVDIESIHVWQADEMDAACASYWAEGYFAWTMSNVRPFSQPIACLAQRKLYTLELDLEGLISN</sequence>
<evidence type="ECO:0000313" key="2">
    <source>
        <dbReference type="EMBL" id="WDZ50818.1"/>
    </source>
</evidence>
<dbReference type="EMBL" id="CP085083">
    <property type="protein sequence ID" value="WDZ50818.1"/>
    <property type="molecule type" value="Genomic_DNA"/>
</dbReference>
<dbReference type="Proteomes" id="UP001199528">
    <property type="component" value="Chromosome"/>
</dbReference>
<reference evidence="2" key="2">
    <citation type="submission" date="2023-02" db="EMBL/GenBank/DDBJ databases">
        <authorList>
            <person name="Huang Y."/>
            <person name="Zhang Y."/>
            <person name="Zhang T."/>
            <person name="Wang J."/>
        </authorList>
    </citation>
    <scope>NUCLEOTIDE SEQUENCE</scope>
    <source>
        <strain evidence="2">KJ-1</strain>
    </source>
</reference>
<gene>
    <name evidence="2" type="ORF">LF296_16145</name>
</gene>
<evidence type="ECO:0000313" key="3">
    <source>
        <dbReference type="Proteomes" id="UP001199528"/>
    </source>
</evidence>
<accession>A0AAJ6NI17</accession>